<dbReference type="PANTHER" id="PTHR11188:SF176">
    <property type="entry name" value="ARRESTIN DOMAIN-CONTAINING PROTEIN 1"/>
    <property type="match status" value="1"/>
</dbReference>
<dbReference type="HOGENOM" id="CLU_039221_0_1_1"/>
<dbReference type="SMR" id="B4JV27"/>
<dbReference type="InterPro" id="IPR050357">
    <property type="entry name" value="Arrestin_domain-protein"/>
</dbReference>
<dbReference type="Pfam" id="PF02752">
    <property type="entry name" value="Arrestin_C"/>
    <property type="match status" value="1"/>
</dbReference>
<sequence length="407" mass="44495">MGLKGCEVLLDNPWNTYYAGQTVNGQVNFTFDSTKKVRGIIIRFLGEANTEWTEEKNVTTSENKTETETTNLTGHEEYFKIQYYLLGGKNSPETELPAGTHTYPFTCALPQNLPSSFEGEFGHVRYTIKVTLDRPWKFDQNMKMAFTVIAPVDLNLNPRVKEPSKLDLEKSFCCFCCRSGPLAVITSIPQTGYVSGQMLPITCEVDNASNVNLTSVKFELRKLVTFRTNQPRSEKREAKVIIAQLSVGPVEAGQSNSYRQQITIPALPPTNLLNCGIISLDYDLHVECVVSGPHSNLTGKVPITLGTIPLASVQPLSDDPSLAPTQPVSPVSPRGGGGALGWNVADSAGGALYPNILPPEFVETEYRAPIKTKGDDSDHTQIIGGNTFAPRYPTFQFNNASAPAMSP</sequence>
<dbReference type="STRING" id="7222.B4JV27"/>
<dbReference type="Gene3D" id="2.60.40.640">
    <property type="match status" value="2"/>
</dbReference>
<dbReference type="InterPro" id="IPR014752">
    <property type="entry name" value="Arrestin-like_C"/>
</dbReference>
<dbReference type="InterPro" id="IPR011021">
    <property type="entry name" value="Arrestin-like_N"/>
</dbReference>
<dbReference type="FunCoup" id="B4JV27">
    <property type="interactions" value="620"/>
</dbReference>
<evidence type="ECO:0000313" key="4">
    <source>
        <dbReference type="EMBL" id="EDV91347.1"/>
    </source>
</evidence>
<dbReference type="KEGG" id="dgr:6568386"/>
<dbReference type="InterPro" id="IPR011022">
    <property type="entry name" value="Arrestin_C-like"/>
</dbReference>
<dbReference type="PANTHER" id="PTHR11188">
    <property type="entry name" value="ARRESTIN DOMAIN CONTAINING PROTEIN"/>
    <property type="match status" value="1"/>
</dbReference>
<accession>B4JV27</accession>
<dbReference type="SUPFAM" id="SSF81296">
    <property type="entry name" value="E set domains"/>
    <property type="match status" value="2"/>
</dbReference>
<protein>
    <submittedName>
        <fullName evidence="4">GH17389</fullName>
    </submittedName>
</protein>
<dbReference type="AlphaFoldDB" id="B4JV27"/>
<evidence type="ECO:0000256" key="2">
    <source>
        <dbReference type="ARBA" id="ARBA00022606"/>
    </source>
</evidence>
<proteinExistence type="inferred from homology"/>
<dbReference type="SMART" id="SM01017">
    <property type="entry name" value="Arrestin_C"/>
    <property type="match status" value="1"/>
</dbReference>
<evidence type="ECO:0000313" key="5">
    <source>
        <dbReference type="Proteomes" id="UP000001070"/>
    </source>
</evidence>
<name>B4JV27_DROGR</name>
<feature type="domain" description="Arrestin C-terminal-like" evidence="3">
    <location>
        <begin position="178"/>
        <end position="310"/>
    </location>
</feature>
<dbReference type="Proteomes" id="UP000001070">
    <property type="component" value="Unassembled WGS sequence"/>
</dbReference>
<keyword evidence="5" id="KW-1185">Reference proteome</keyword>
<keyword evidence="2" id="KW-0716">Sensory transduction</keyword>
<dbReference type="PhylomeDB" id="B4JV27"/>
<comment type="similarity">
    <text evidence="1">Belongs to the arrestin family.</text>
</comment>
<dbReference type="eggNOG" id="KOG3780">
    <property type="taxonomic scope" value="Eukaryota"/>
</dbReference>
<evidence type="ECO:0000259" key="3">
    <source>
        <dbReference type="SMART" id="SM01017"/>
    </source>
</evidence>
<evidence type="ECO:0000256" key="1">
    <source>
        <dbReference type="ARBA" id="ARBA00005298"/>
    </source>
</evidence>
<dbReference type="GO" id="GO:0015031">
    <property type="term" value="P:protein transport"/>
    <property type="evidence" value="ECO:0007669"/>
    <property type="project" value="TreeGrafter"/>
</dbReference>
<dbReference type="EMBL" id="CH916374">
    <property type="protein sequence ID" value="EDV91347.1"/>
    <property type="molecule type" value="Genomic_DNA"/>
</dbReference>
<dbReference type="InterPro" id="IPR014756">
    <property type="entry name" value="Ig_E-set"/>
</dbReference>
<organism evidence="5">
    <name type="scientific">Drosophila grimshawi</name>
    <name type="common">Hawaiian fruit fly</name>
    <name type="synonym">Idiomyia grimshawi</name>
    <dbReference type="NCBI Taxonomy" id="7222"/>
    <lineage>
        <taxon>Eukaryota</taxon>
        <taxon>Metazoa</taxon>
        <taxon>Ecdysozoa</taxon>
        <taxon>Arthropoda</taxon>
        <taxon>Hexapoda</taxon>
        <taxon>Insecta</taxon>
        <taxon>Pterygota</taxon>
        <taxon>Neoptera</taxon>
        <taxon>Endopterygota</taxon>
        <taxon>Diptera</taxon>
        <taxon>Brachycera</taxon>
        <taxon>Muscomorpha</taxon>
        <taxon>Ephydroidea</taxon>
        <taxon>Drosophilidae</taxon>
        <taxon>Drosophila</taxon>
        <taxon>Hawaiian Drosophila</taxon>
    </lineage>
</organism>
<dbReference type="OMA" id="FCCLCCG"/>
<dbReference type="InParanoid" id="B4JV27"/>
<reference evidence="4 5" key="1">
    <citation type="journal article" date="2007" name="Nature">
        <title>Evolution of genes and genomes on the Drosophila phylogeny.</title>
        <authorList>
            <consortium name="Drosophila 12 Genomes Consortium"/>
            <person name="Clark A.G."/>
            <person name="Eisen M.B."/>
            <person name="Smith D.R."/>
            <person name="Bergman C.M."/>
            <person name="Oliver B."/>
            <person name="Markow T.A."/>
            <person name="Kaufman T.C."/>
            <person name="Kellis M."/>
            <person name="Gelbart W."/>
            <person name="Iyer V.N."/>
            <person name="Pollard D.A."/>
            <person name="Sackton T.B."/>
            <person name="Larracuente A.M."/>
            <person name="Singh N.D."/>
            <person name="Abad J.P."/>
            <person name="Abt D.N."/>
            <person name="Adryan B."/>
            <person name="Aguade M."/>
            <person name="Akashi H."/>
            <person name="Anderson W.W."/>
            <person name="Aquadro C.F."/>
            <person name="Ardell D.H."/>
            <person name="Arguello R."/>
            <person name="Artieri C.G."/>
            <person name="Barbash D.A."/>
            <person name="Barker D."/>
            <person name="Barsanti P."/>
            <person name="Batterham P."/>
            <person name="Batzoglou S."/>
            <person name="Begun D."/>
            <person name="Bhutkar A."/>
            <person name="Blanco E."/>
            <person name="Bosak S.A."/>
            <person name="Bradley R.K."/>
            <person name="Brand A.D."/>
            <person name="Brent M.R."/>
            <person name="Brooks A.N."/>
            <person name="Brown R.H."/>
            <person name="Butlin R.K."/>
            <person name="Caggese C."/>
            <person name="Calvi B.R."/>
            <person name="Bernardo de Carvalho A."/>
            <person name="Caspi A."/>
            <person name="Castrezana S."/>
            <person name="Celniker S.E."/>
            <person name="Chang J.L."/>
            <person name="Chapple C."/>
            <person name="Chatterji S."/>
            <person name="Chinwalla A."/>
            <person name="Civetta A."/>
            <person name="Clifton S.W."/>
            <person name="Comeron J.M."/>
            <person name="Costello J.C."/>
            <person name="Coyne J.A."/>
            <person name="Daub J."/>
            <person name="David R.G."/>
            <person name="Delcher A.L."/>
            <person name="Delehaunty K."/>
            <person name="Do C.B."/>
            <person name="Ebling H."/>
            <person name="Edwards K."/>
            <person name="Eickbush T."/>
            <person name="Evans J.D."/>
            <person name="Filipski A."/>
            <person name="Findeiss S."/>
            <person name="Freyhult E."/>
            <person name="Fulton L."/>
            <person name="Fulton R."/>
            <person name="Garcia A.C."/>
            <person name="Gardiner A."/>
            <person name="Garfield D.A."/>
            <person name="Garvin B.E."/>
            <person name="Gibson G."/>
            <person name="Gilbert D."/>
            <person name="Gnerre S."/>
            <person name="Godfrey J."/>
            <person name="Good R."/>
            <person name="Gotea V."/>
            <person name="Gravely B."/>
            <person name="Greenberg A.J."/>
            <person name="Griffiths-Jones S."/>
            <person name="Gross S."/>
            <person name="Guigo R."/>
            <person name="Gustafson E.A."/>
            <person name="Haerty W."/>
            <person name="Hahn M.W."/>
            <person name="Halligan D.L."/>
            <person name="Halpern A.L."/>
            <person name="Halter G.M."/>
            <person name="Han M.V."/>
            <person name="Heger A."/>
            <person name="Hillier L."/>
            <person name="Hinrichs A.S."/>
            <person name="Holmes I."/>
            <person name="Hoskins R.A."/>
            <person name="Hubisz M.J."/>
            <person name="Hultmark D."/>
            <person name="Huntley M.A."/>
            <person name="Jaffe D.B."/>
            <person name="Jagadeeshan S."/>
            <person name="Jeck W.R."/>
            <person name="Johnson J."/>
            <person name="Jones C.D."/>
            <person name="Jordan W.C."/>
            <person name="Karpen G.H."/>
            <person name="Kataoka E."/>
            <person name="Keightley P.D."/>
            <person name="Kheradpour P."/>
            <person name="Kirkness E.F."/>
            <person name="Koerich L.B."/>
            <person name="Kristiansen K."/>
            <person name="Kudrna D."/>
            <person name="Kulathinal R.J."/>
            <person name="Kumar S."/>
            <person name="Kwok R."/>
            <person name="Lander E."/>
            <person name="Langley C.H."/>
            <person name="Lapoint R."/>
            <person name="Lazzaro B.P."/>
            <person name="Lee S.J."/>
            <person name="Levesque L."/>
            <person name="Li R."/>
            <person name="Lin C.F."/>
            <person name="Lin M.F."/>
            <person name="Lindblad-Toh K."/>
            <person name="Llopart A."/>
            <person name="Long M."/>
            <person name="Low L."/>
            <person name="Lozovsky E."/>
            <person name="Lu J."/>
            <person name="Luo M."/>
            <person name="Machado C.A."/>
            <person name="Makalowski W."/>
            <person name="Marzo M."/>
            <person name="Matsuda M."/>
            <person name="Matzkin L."/>
            <person name="McAllister B."/>
            <person name="McBride C.S."/>
            <person name="McKernan B."/>
            <person name="McKernan K."/>
            <person name="Mendez-Lago M."/>
            <person name="Minx P."/>
            <person name="Mollenhauer M.U."/>
            <person name="Montooth K."/>
            <person name="Mount S.M."/>
            <person name="Mu X."/>
            <person name="Myers E."/>
            <person name="Negre B."/>
            <person name="Newfeld S."/>
            <person name="Nielsen R."/>
            <person name="Noor M.A."/>
            <person name="O'Grady P."/>
            <person name="Pachter L."/>
            <person name="Papaceit M."/>
            <person name="Parisi M.J."/>
            <person name="Parisi M."/>
            <person name="Parts L."/>
            <person name="Pedersen J.S."/>
            <person name="Pesole G."/>
            <person name="Phillippy A.M."/>
            <person name="Ponting C.P."/>
            <person name="Pop M."/>
            <person name="Porcelli D."/>
            <person name="Powell J.R."/>
            <person name="Prohaska S."/>
            <person name="Pruitt K."/>
            <person name="Puig M."/>
            <person name="Quesneville H."/>
            <person name="Ram K.R."/>
            <person name="Rand D."/>
            <person name="Rasmussen M.D."/>
            <person name="Reed L.K."/>
            <person name="Reenan R."/>
            <person name="Reily A."/>
            <person name="Remington K.A."/>
            <person name="Rieger T.T."/>
            <person name="Ritchie M.G."/>
            <person name="Robin C."/>
            <person name="Rogers Y.H."/>
            <person name="Rohde C."/>
            <person name="Rozas J."/>
            <person name="Rubenfield M.J."/>
            <person name="Ruiz A."/>
            <person name="Russo S."/>
            <person name="Salzberg S.L."/>
            <person name="Sanchez-Gracia A."/>
            <person name="Saranga D.J."/>
            <person name="Sato H."/>
            <person name="Schaeffer S.W."/>
            <person name="Schatz M.C."/>
            <person name="Schlenke T."/>
            <person name="Schwartz R."/>
            <person name="Segarra C."/>
            <person name="Singh R.S."/>
            <person name="Sirot L."/>
            <person name="Sirota M."/>
            <person name="Sisneros N.B."/>
            <person name="Smith C.D."/>
            <person name="Smith T.F."/>
            <person name="Spieth J."/>
            <person name="Stage D.E."/>
            <person name="Stark A."/>
            <person name="Stephan W."/>
            <person name="Strausberg R.L."/>
            <person name="Strempel S."/>
            <person name="Sturgill D."/>
            <person name="Sutton G."/>
            <person name="Sutton G.G."/>
            <person name="Tao W."/>
            <person name="Teichmann S."/>
            <person name="Tobari Y.N."/>
            <person name="Tomimura Y."/>
            <person name="Tsolas J.M."/>
            <person name="Valente V.L."/>
            <person name="Venter E."/>
            <person name="Venter J.C."/>
            <person name="Vicario S."/>
            <person name="Vieira F.G."/>
            <person name="Vilella A.J."/>
            <person name="Villasante A."/>
            <person name="Walenz B."/>
            <person name="Wang J."/>
            <person name="Wasserman M."/>
            <person name="Watts T."/>
            <person name="Wilson D."/>
            <person name="Wilson R.K."/>
            <person name="Wing R.A."/>
            <person name="Wolfner M.F."/>
            <person name="Wong A."/>
            <person name="Wong G.K."/>
            <person name="Wu C.I."/>
            <person name="Wu G."/>
            <person name="Yamamoto D."/>
            <person name="Yang H.P."/>
            <person name="Yang S.P."/>
            <person name="Yorke J.A."/>
            <person name="Yoshida K."/>
            <person name="Zdobnov E."/>
            <person name="Zhang P."/>
            <person name="Zhang Y."/>
            <person name="Zimin A.V."/>
            <person name="Baldwin J."/>
            <person name="Abdouelleil A."/>
            <person name="Abdulkadir J."/>
            <person name="Abebe A."/>
            <person name="Abera B."/>
            <person name="Abreu J."/>
            <person name="Acer S.C."/>
            <person name="Aftuck L."/>
            <person name="Alexander A."/>
            <person name="An P."/>
            <person name="Anderson E."/>
            <person name="Anderson S."/>
            <person name="Arachi H."/>
            <person name="Azer M."/>
            <person name="Bachantsang P."/>
            <person name="Barry A."/>
            <person name="Bayul T."/>
            <person name="Berlin A."/>
            <person name="Bessette D."/>
            <person name="Bloom T."/>
            <person name="Blye J."/>
            <person name="Boguslavskiy L."/>
            <person name="Bonnet C."/>
            <person name="Boukhgalter B."/>
            <person name="Bourzgui I."/>
            <person name="Brown A."/>
            <person name="Cahill P."/>
            <person name="Channer S."/>
            <person name="Cheshatsang Y."/>
            <person name="Chuda L."/>
            <person name="Citroen M."/>
            <person name="Collymore A."/>
            <person name="Cooke P."/>
            <person name="Costello M."/>
            <person name="D'Aco K."/>
            <person name="Daza R."/>
            <person name="De Haan G."/>
            <person name="DeGray S."/>
            <person name="DeMaso C."/>
            <person name="Dhargay N."/>
            <person name="Dooley K."/>
            <person name="Dooley E."/>
            <person name="Doricent M."/>
            <person name="Dorje P."/>
            <person name="Dorjee K."/>
            <person name="Dupes A."/>
            <person name="Elong R."/>
            <person name="Falk J."/>
            <person name="Farina A."/>
            <person name="Faro S."/>
            <person name="Ferguson D."/>
            <person name="Fisher S."/>
            <person name="Foley C.D."/>
            <person name="Franke A."/>
            <person name="Friedrich D."/>
            <person name="Gadbois L."/>
            <person name="Gearin G."/>
            <person name="Gearin C.R."/>
            <person name="Giannoukos G."/>
            <person name="Goode T."/>
            <person name="Graham J."/>
            <person name="Grandbois E."/>
            <person name="Grewal S."/>
            <person name="Gyaltsen K."/>
            <person name="Hafez N."/>
            <person name="Hagos B."/>
            <person name="Hall J."/>
            <person name="Henson C."/>
            <person name="Hollinger A."/>
            <person name="Honan T."/>
            <person name="Huard M.D."/>
            <person name="Hughes L."/>
            <person name="Hurhula B."/>
            <person name="Husby M.E."/>
            <person name="Kamat A."/>
            <person name="Kanga B."/>
            <person name="Kashin S."/>
            <person name="Khazanovich D."/>
            <person name="Kisner P."/>
            <person name="Lance K."/>
            <person name="Lara M."/>
            <person name="Lee W."/>
            <person name="Lennon N."/>
            <person name="Letendre F."/>
            <person name="LeVine R."/>
            <person name="Lipovsky A."/>
            <person name="Liu X."/>
            <person name="Liu J."/>
            <person name="Liu S."/>
            <person name="Lokyitsang T."/>
            <person name="Lokyitsang Y."/>
            <person name="Lubonja R."/>
            <person name="Lui A."/>
            <person name="MacDonald P."/>
            <person name="Magnisalis V."/>
            <person name="Maru K."/>
            <person name="Matthews C."/>
            <person name="McCusker W."/>
            <person name="McDonough S."/>
            <person name="Mehta T."/>
            <person name="Meldrim J."/>
            <person name="Meneus L."/>
            <person name="Mihai O."/>
            <person name="Mihalev A."/>
            <person name="Mihova T."/>
            <person name="Mittelman R."/>
            <person name="Mlenga V."/>
            <person name="Montmayeur A."/>
            <person name="Mulrain L."/>
            <person name="Navidi A."/>
            <person name="Naylor J."/>
            <person name="Negash T."/>
            <person name="Nguyen T."/>
            <person name="Nguyen N."/>
            <person name="Nicol R."/>
            <person name="Norbu C."/>
            <person name="Norbu N."/>
            <person name="Novod N."/>
            <person name="O'Neill B."/>
            <person name="Osman S."/>
            <person name="Markiewicz E."/>
            <person name="Oyono O.L."/>
            <person name="Patti C."/>
            <person name="Phunkhang P."/>
            <person name="Pierre F."/>
            <person name="Priest M."/>
            <person name="Raghuraman S."/>
            <person name="Rege F."/>
            <person name="Reyes R."/>
            <person name="Rise C."/>
            <person name="Rogov P."/>
            <person name="Ross K."/>
            <person name="Ryan E."/>
            <person name="Settipalli S."/>
            <person name="Shea T."/>
            <person name="Sherpa N."/>
            <person name="Shi L."/>
            <person name="Shih D."/>
            <person name="Sparrow T."/>
            <person name="Spaulding J."/>
            <person name="Stalker J."/>
            <person name="Stange-Thomann N."/>
            <person name="Stavropoulos S."/>
            <person name="Stone C."/>
            <person name="Strader C."/>
            <person name="Tesfaye S."/>
            <person name="Thomson T."/>
            <person name="Thoulutsang Y."/>
            <person name="Thoulutsang D."/>
            <person name="Topham K."/>
            <person name="Topping I."/>
            <person name="Tsamla T."/>
            <person name="Vassiliev H."/>
            <person name="Vo A."/>
            <person name="Wangchuk T."/>
            <person name="Wangdi T."/>
            <person name="Weiand M."/>
            <person name="Wilkinson J."/>
            <person name="Wilson A."/>
            <person name="Yadav S."/>
            <person name="Young G."/>
            <person name="Yu Q."/>
            <person name="Zembek L."/>
            <person name="Zhong D."/>
            <person name="Zimmer A."/>
            <person name="Zwirko Z."/>
            <person name="Jaffe D.B."/>
            <person name="Alvarez P."/>
            <person name="Brockman W."/>
            <person name="Butler J."/>
            <person name="Chin C."/>
            <person name="Gnerre S."/>
            <person name="Grabherr M."/>
            <person name="Kleber M."/>
            <person name="Mauceli E."/>
            <person name="MacCallum I."/>
        </authorList>
    </citation>
    <scope>NUCLEOTIDE SEQUENCE [LARGE SCALE GENOMIC DNA]</scope>
    <source>
        <strain evidence="5">Tucson 15287-2541.00</strain>
    </source>
</reference>
<dbReference type="OrthoDB" id="2333384at2759"/>
<dbReference type="GO" id="GO:0005737">
    <property type="term" value="C:cytoplasm"/>
    <property type="evidence" value="ECO:0007669"/>
    <property type="project" value="TreeGrafter"/>
</dbReference>
<dbReference type="Pfam" id="PF00339">
    <property type="entry name" value="Arrestin_N"/>
    <property type="match status" value="1"/>
</dbReference>
<gene>
    <name evidence="4" type="primary">Dgri\GH17389</name>
    <name evidence="4" type="ORF">Dgri_GH17389</name>
</gene>